<dbReference type="Proteomes" id="UP001365542">
    <property type="component" value="Unassembled WGS sequence"/>
</dbReference>
<comment type="caution">
    <text evidence="2">The sequence shown here is derived from an EMBL/GenBank/DDBJ whole genome shotgun (WGS) entry which is preliminary data.</text>
</comment>
<gene>
    <name evidence="2" type="ORF">TWF694_005106</name>
</gene>
<accession>A0AAV9WVL9</accession>
<proteinExistence type="predicted"/>
<evidence type="ECO:0000313" key="2">
    <source>
        <dbReference type="EMBL" id="KAK6526523.1"/>
    </source>
</evidence>
<protein>
    <submittedName>
        <fullName evidence="2">Uncharacterized protein</fullName>
    </submittedName>
</protein>
<evidence type="ECO:0000313" key="3">
    <source>
        <dbReference type="Proteomes" id="UP001365542"/>
    </source>
</evidence>
<name>A0AAV9WVL9_9PEZI</name>
<reference evidence="2 3" key="1">
    <citation type="submission" date="2019-10" db="EMBL/GenBank/DDBJ databases">
        <authorList>
            <person name="Palmer J.M."/>
        </authorList>
    </citation>
    <scope>NUCLEOTIDE SEQUENCE [LARGE SCALE GENOMIC DNA]</scope>
    <source>
        <strain evidence="2 3">TWF694</strain>
    </source>
</reference>
<evidence type="ECO:0000256" key="1">
    <source>
        <dbReference type="SAM" id="MobiDB-lite"/>
    </source>
</evidence>
<organism evidence="2 3">
    <name type="scientific">Orbilia ellipsospora</name>
    <dbReference type="NCBI Taxonomy" id="2528407"/>
    <lineage>
        <taxon>Eukaryota</taxon>
        <taxon>Fungi</taxon>
        <taxon>Dikarya</taxon>
        <taxon>Ascomycota</taxon>
        <taxon>Pezizomycotina</taxon>
        <taxon>Orbiliomycetes</taxon>
        <taxon>Orbiliales</taxon>
        <taxon>Orbiliaceae</taxon>
        <taxon>Orbilia</taxon>
    </lineage>
</organism>
<keyword evidence="3" id="KW-1185">Reference proteome</keyword>
<dbReference type="AlphaFoldDB" id="A0AAV9WVL9"/>
<sequence length="251" mass="27680">MDSAKKSINSALDDYARAMCEISQDETEKAGAKYLEAKRRQISDQICNAIAIPANTSKSSAELECSRKGENNKSDDLNLTFGVFWGSFTRNDPTTFTSLLEGQSTAKSNSISPNKQTDPDASKKSSNPSDEINEENLESHLSISELIPESGFPRLELTSQVPSPILPNFILDETESEDEIESFSLPALIYKDIDDDNESEFGGEIENGISISSLLRSFNILMYIRWSLTGGEPFLNLKVSIESVTEPITKC</sequence>
<feature type="region of interest" description="Disordered" evidence="1">
    <location>
        <begin position="103"/>
        <end position="137"/>
    </location>
</feature>
<dbReference type="EMBL" id="JAVHJO010000016">
    <property type="protein sequence ID" value="KAK6526523.1"/>
    <property type="molecule type" value="Genomic_DNA"/>
</dbReference>
<feature type="compositionally biased region" description="Polar residues" evidence="1">
    <location>
        <begin position="103"/>
        <end position="116"/>
    </location>
</feature>